<evidence type="ECO:0000256" key="2">
    <source>
        <dbReference type="ARBA" id="ARBA00008072"/>
    </source>
</evidence>
<dbReference type="FunFam" id="3.40.50.720:FF:000003">
    <property type="entry name" value="S-(hydroxymethyl)glutathione dehydrogenase"/>
    <property type="match status" value="1"/>
</dbReference>
<dbReference type="KEGG" id="fox:FOXG_17038"/>
<dbReference type="Gene3D" id="3.90.180.10">
    <property type="entry name" value="Medium-chain alcohol dehydrogenases, catalytic domain"/>
    <property type="match status" value="2"/>
</dbReference>
<reference evidence="8" key="1">
    <citation type="submission" date="2007-04" db="EMBL/GenBank/DDBJ databases">
        <authorList>
            <consortium name="The Broad Institute Genome Sequencing Platform"/>
            <person name="Birren B."/>
            <person name="Lander E."/>
            <person name="Galagan J."/>
            <person name="Nusbaum C."/>
            <person name="Devon K."/>
            <person name="Ma L.-J."/>
            <person name="Jaffe D."/>
            <person name="Butler J."/>
            <person name="Alvarez P."/>
            <person name="Gnerre S."/>
            <person name="Grabherr M."/>
            <person name="Kleber M."/>
            <person name="Mauceli E."/>
            <person name="Brockman W."/>
            <person name="MacCallum I.A."/>
            <person name="Young S."/>
            <person name="LaButti K."/>
            <person name="DeCaprio D."/>
            <person name="Crawford M."/>
            <person name="Koehrsen M."/>
            <person name="Engels R."/>
            <person name="Montgomery P."/>
            <person name="Pearson M."/>
            <person name="Howarth C."/>
            <person name="Larson L."/>
            <person name="White J."/>
            <person name="O'Leary S."/>
            <person name="Kodira C."/>
            <person name="Zeng Q."/>
            <person name="Yandava C."/>
            <person name="Alvarado L."/>
            <person name="Kistler C."/>
            <person name="Shim W.-B."/>
            <person name="Kang S."/>
            <person name="Woloshuk C."/>
        </authorList>
    </citation>
    <scope>NUCLEOTIDE SEQUENCE</scope>
    <source>
        <strain evidence="8">4287</strain>
    </source>
</reference>
<feature type="domain" description="Alcohol dehydrogenase-like C-terminal" evidence="6">
    <location>
        <begin position="220"/>
        <end position="353"/>
    </location>
</feature>
<dbReference type="Pfam" id="PF08240">
    <property type="entry name" value="ADH_N"/>
    <property type="match status" value="2"/>
</dbReference>
<proteinExistence type="inferred from homology"/>
<evidence type="ECO:0000313" key="8">
    <source>
        <dbReference type="EMBL" id="KNB19846.1"/>
    </source>
</evidence>
<comment type="similarity">
    <text evidence="2">Belongs to the zinc-containing alcohol dehydrogenase family.</text>
</comment>
<evidence type="ECO:0000259" key="6">
    <source>
        <dbReference type="Pfam" id="PF00107"/>
    </source>
</evidence>
<evidence type="ECO:0000259" key="7">
    <source>
        <dbReference type="Pfam" id="PF08240"/>
    </source>
</evidence>
<feature type="domain" description="Alcohol dehydrogenase-like N-terminal" evidence="7">
    <location>
        <begin position="30"/>
        <end position="67"/>
    </location>
</feature>
<sequence length="392" mass="42583">MNTKFIAAYEPQGTTPDFRLVNGSMRAIHPSELLIRVVATGICHTDLIFATWPADQIPYPKVLGHEGQFNTFLVVSAMITEVRSCLGAGVVVEAGPGVTKARPGDFVLLSFHNCKDCHDCKEGHPSFCSKFVEVNYGGEDATYTAEGTDLRGNFFGQSSFAELAVVKETSVVNVTNIIKTEEELKLFAPLGCGFQTGAATVENVARANEKDRVAVLGLGGVGLVSIMTAKMQACRTIIGIDRVPERLELAKALGATHVINTADENIDIKDEIQRVTDGKGSSITIDTTGNMGLIKAGLEFTANRGQLIFVGVPPLDAMMDLHLVTFMQTGKVIRGTIEGDAVPAEYLPRMVQWYREGKLPINKLISFYKPENFETALKDMKIGKTVKPVIVW</sequence>
<organism evidence="8 9">
    <name type="scientific">Fusarium oxysporum f. sp. lycopersici (strain 4287 / CBS 123668 / FGSC 9935 / NRRL 34936)</name>
    <name type="common">Fusarium vascular wilt of tomato</name>
    <dbReference type="NCBI Taxonomy" id="426428"/>
    <lineage>
        <taxon>Eukaryota</taxon>
        <taxon>Fungi</taxon>
        <taxon>Dikarya</taxon>
        <taxon>Ascomycota</taxon>
        <taxon>Pezizomycotina</taxon>
        <taxon>Sordariomycetes</taxon>
        <taxon>Hypocreomycetidae</taxon>
        <taxon>Hypocreales</taxon>
        <taxon>Nectriaceae</taxon>
        <taxon>Fusarium</taxon>
        <taxon>Fusarium oxysporum species complex</taxon>
    </lineage>
</organism>
<evidence type="ECO:0000256" key="5">
    <source>
        <dbReference type="ARBA" id="ARBA00023002"/>
    </source>
</evidence>
<dbReference type="RefSeq" id="XP_018257891.1">
    <property type="nucleotide sequence ID" value="XM_018397064.1"/>
</dbReference>
<evidence type="ECO:0008006" key="10">
    <source>
        <dbReference type="Google" id="ProtNLM"/>
    </source>
</evidence>
<dbReference type="EMBL" id="DS231735">
    <property type="protein sequence ID" value="KNB19846.1"/>
    <property type="molecule type" value="Genomic_DNA"/>
</dbReference>
<dbReference type="SUPFAM" id="SSF51735">
    <property type="entry name" value="NAD(P)-binding Rossmann-fold domains"/>
    <property type="match status" value="1"/>
</dbReference>
<evidence type="ECO:0000256" key="4">
    <source>
        <dbReference type="ARBA" id="ARBA00022833"/>
    </source>
</evidence>
<dbReference type="InterPro" id="IPR011032">
    <property type="entry name" value="GroES-like_sf"/>
</dbReference>
<dbReference type="GO" id="GO:0046872">
    <property type="term" value="F:metal ion binding"/>
    <property type="evidence" value="ECO:0007669"/>
    <property type="project" value="UniProtKB-KW"/>
</dbReference>
<gene>
    <name evidence="8" type="ORF">FOXG_17038</name>
</gene>
<dbReference type="Gene3D" id="3.40.50.720">
    <property type="entry name" value="NAD(P)-binding Rossmann-like Domain"/>
    <property type="match status" value="1"/>
</dbReference>
<dbReference type="InterPro" id="IPR013154">
    <property type="entry name" value="ADH-like_N"/>
</dbReference>
<name>A0A0J9WBH9_FUSO4</name>
<accession>A0A0J9WBH9</accession>
<evidence type="ECO:0000256" key="3">
    <source>
        <dbReference type="ARBA" id="ARBA00022723"/>
    </source>
</evidence>
<dbReference type="InterPro" id="IPR036291">
    <property type="entry name" value="NAD(P)-bd_dom_sf"/>
</dbReference>
<dbReference type="VEuPathDB" id="FungiDB:FOXG_17038"/>
<comment type="cofactor">
    <cofactor evidence="1">
        <name>Zn(2+)</name>
        <dbReference type="ChEBI" id="CHEBI:29105"/>
    </cofactor>
</comment>
<keyword evidence="3" id="KW-0479">Metal-binding</keyword>
<dbReference type="PANTHER" id="PTHR43350:SF2">
    <property type="entry name" value="GROES-LIKE ZINC-BINDING ALCOHOL DEHYDROGENASE FAMILY PROTEIN"/>
    <property type="match status" value="1"/>
</dbReference>
<evidence type="ECO:0000256" key="1">
    <source>
        <dbReference type="ARBA" id="ARBA00001947"/>
    </source>
</evidence>
<dbReference type="AlphaFoldDB" id="A0A0J9WBH9"/>
<evidence type="ECO:0000313" key="9">
    <source>
        <dbReference type="Proteomes" id="UP000009097"/>
    </source>
</evidence>
<keyword evidence="5" id="KW-0560">Oxidoreductase</keyword>
<dbReference type="InterPro" id="IPR013149">
    <property type="entry name" value="ADH-like_C"/>
</dbReference>
<dbReference type="GeneID" id="28957850"/>
<dbReference type="OrthoDB" id="1560166at2759"/>
<dbReference type="GO" id="GO:0016491">
    <property type="term" value="F:oxidoreductase activity"/>
    <property type="evidence" value="ECO:0007669"/>
    <property type="project" value="UniProtKB-KW"/>
</dbReference>
<reference evidence="8" key="2">
    <citation type="journal article" date="2010" name="Nature">
        <title>Comparative genomics reveals mobile pathogenicity chromosomes in Fusarium.</title>
        <authorList>
            <person name="Ma L.J."/>
            <person name="van der Does H.C."/>
            <person name="Borkovich K.A."/>
            <person name="Coleman J.J."/>
            <person name="Daboussi M.J."/>
            <person name="Di Pietro A."/>
            <person name="Dufresne M."/>
            <person name="Freitag M."/>
            <person name="Grabherr M."/>
            <person name="Henrissat B."/>
            <person name="Houterman P.M."/>
            <person name="Kang S."/>
            <person name="Shim W.B."/>
            <person name="Woloshuk C."/>
            <person name="Xie X."/>
            <person name="Xu J.R."/>
            <person name="Antoniw J."/>
            <person name="Baker S.E."/>
            <person name="Bluhm B.H."/>
            <person name="Breakspear A."/>
            <person name="Brown D.W."/>
            <person name="Butchko R.A."/>
            <person name="Chapman S."/>
            <person name="Coulson R."/>
            <person name="Coutinho P.M."/>
            <person name="Danchin E.G."/>
            <person name="Diener A."/>
            <person name="Gale L.R."/>
            <person name="Gardiner D.M."/>
            <person name="Goff S."/>
            <person name="Hammond-Kosack K.E."/>
            <person name="Hilburn K."/>
            <person name="Hua-Van A."/>
            <person name="Jonkers W."/>
            <person name="Kazan K."/>
            <person name="Kodira C.D."/>
            <person name="Koehrsen M."/>
            <person name="Kumar L."/>
            <person name="Lee Y.H."/>
            <person name="Li L."/>
            <person name="Manners J.M."/>
            <person name="Miranda-Saavedra D."/>
            <person name="Mukherjee M."/>
            <person name="Park G."/>
            <person name="Park J."/>
            <person name="Park S.Y."/>
            <person name="Proctor R.H."/>
            <person name="Regev A."/>
            <person name="Ruiz-Roldan M.C."/>
            <person name="Sain D."/>
            <person name="Sakthikumar S."/>
            <person name="Sykes S."/>
            <person name="Schwartz D.C."/>
            <person name="Turgeon B.G."/>
            <person name="Wapinski I."/>
            <person name="Yoder O."/>
            <person name="Young S."/>
            <person name="Zeng Q."/>
            <person name="Zhou S."/>
            <person name="Galagan J."/>
            <person name="Cuomo C.A."/>
            <person name="Kistler H.C."/>
            <person name="Rep M."/>
        </authorList>
    </citation>
    <scope>NUCLEOTIDE SEQUENCE [LARGE SCALE GENOMIC DNA]</scope>
    <source>
        <strain evidence="8">4287</strain>
    </source>
</reference>
<dbReference type="PANTHER" id="PTHR43350">
    <property type="entry name" value="NAD-DEPENDENT ALCOHOL DEHYDROGENASE"/>
    <property type="match status" value="1"/>
</dbReference>
<dbReference type="Pfam" id="PF00107">
    <property type="entry name" value="ADH_zinc_N"/>
    <property type="match status" value="1"/>
</dbReference>
<dbReference type="SUPFAM" id="SSF50129">
    <property type="entry name" value="GroES-like"/>
    <property type="match status" value="1"/>
</dbReference>
<feature type="domain" description="Alcohol dehydrogenase-like N-terminal" evidence="7">
    <location>
        <begin position="87"/>
        <end position="174"/>
    </location>
</feature>
<protein>
    <recommendedName>
        <fullName evidence="10">Enoyl reductase (ER) domain-containing protein</fullName>
    </recommendedName>
</protein>
<dbReference type="CDD" id="cd08278">
    <property type="entry name" value="benzyl_alcohol_DH"/>
    <property type="match status" value="1"/>
</dbReference>
<dbReference type="Proteomes" id="UP000009097">
    <property type="component" value="Unassembled WGS sequence"/>
</dbReference>
<keyword evidence="4" id="KW-0862">Zinc</keyword>